<feature type="region of interest" description="Disordered" evidence="1">
    <location>
        <begin position="1"/>
        <end position="25"/>
    </location>
</feature>
<feature type="region of interest" description="Disordered" evidence="1">
    <location>
        <begin position="54"/>
        <end position="105"/>
    </location>
</feature>
<dbReference type="InParanoid" id="A0A3Q3FK30"/>
<evidence type="ECO:0000313" key="3">
    <source>
        <dbReference type="Proteomes" id="UP000261660"/>
    </source>
</evidence>
<dbReference type="Ensembl" id="ENSLBET00000021015.1">
    <property type="protein sequence ID" value="ENSLBEP00000019942.1"/>
    <property type="gene ID" value="ENSLBEG00000015331.1"/>
</dbReference>
<sequence>MVPEGHIHGHQKCWRGDEEKLKTPEADVGDWEELVVADVFTARLRDRLRLLVPPHALSSNNQHHDAEDEEHGEPDFPQAGGSGPRHPAETGGHRKRRRQHNIFGV</sequence>
<name>A0A3Q3FK30_9LABR</name>
<protein>
    <submittedName>
        <fullName evidence="2">Uncharacterized protein</fullName>
    </submittedName>
</protein>
<evidence type="ECO:0000256" key="1">
    <source>
        <dbReference type="SAM" id="MobiDB-lite"/>
    </source>
</evidence>
<reference evidence="2" key="2">
    <citation type="submission" date="2025-09" db="UniProtKB">
        <authorList>
            <consortium name="Ensembl"/>
        </authorList>
    </citation>
    <scope>IDENTIFICATION</scope>
</reference>
<dbReference type="STRING" id="56723.ENSLBEP00000019942"/>
<keyword evidence="3" id="KW-1185">Reference proteome</keyword>
<dbReference type="Proteomes" id="UP000261660">
    <property type="component" value="Unplaced"/>
</dbReference>
<reference evidence="2" key="1">
    <citation type="submission" date="2025-08" db="UniProtKB">
        <authorList>
            <consortium name="Ensembl"/>
        </authorList>
    </citation>
    <scope>IDENTIFICATION</scope>
</reference>
<organism evidence="2 3">
    <name type="scientific">Labrus bergylta</name>
    <name type="common">ballan wrasse</name>
    <dbReference type="NCBI Taxonomy" id="56723"/>
    <lineage>
        <taxon>Eukaryota</taxon>
        <taxon>Metazoa</taxon>
        <taxon>Chordata</taxon>
        <taxon>Craniata</taxon>
        <taxon>Vertebrata</taxon>
        <taxon>Euteleostomi</taxon>
        <taxon>Actinopterygii</taxon>
        <taxon>Neopterygii</taxon>
        <taxon>Teleostei</taxon>
        <taxon>Neoteleostei</taxon>
        <taxon>Acanthomorphata</taxon>
        <taxon>Eupercaria</taxon>
        <taxon>Labriformes</taxon>
        <taxon>Labridae</taxon>
        <taxon>Labrus</taxon>
    </lineage>
</organism>
<dbReference type="GeneTree" id="ENSGT00980000199433"/>
<dbReference type="AlphaFoldDB" id="A0A3Q3FK30"/>
<accession>A0A3Q3FK30</accession>
<feature type="compositionally biased region" description="Basic and acidic residues" evidence="1">
    <location>
        <begin position="14"/>
        <end position="25"/>
    </location>
</feature>
<feature type="compositionally biased region" description="Basic residues" evidence="1">
    <location>
        <begin position="93"/>
        <end position="105"/>
    </location>
</feature>
<proteinExistence type="predicted"/>
<evidence type="ECO:0000313" key="2">
    <source>
        <dbReference type="Ensembl" id="ENSLBEP00000019942.1"/>
    </source>
</evidence>